<dbReference type="NCBIfam" id="TIGR02837">
    <property type="entry name" value="spore_II_R"/>
    <property type="match status" value="1"/>
</dbReference>
<dbReference type="EMBL" id="JAUSTQ010000014">
    <property type="protein sequence ID" value="MDQ0160591.1"/>
    <property type="molecule type" value="Genomic_DNA"/>
</dbReference>
<name>A0ABT9VI05_9BACI</name>
<dbReference type="RefSeq" id="WP_306977955.1">
    <property type="nucleotide sequence ID" value="NZ_JAUSTQ010000014.1"/>
</dbReference>
<organism evidence="1 2">
    <name type="scientific">Alkalibacillus salilacus</name>
    <dbReference type="NCBI Taxonomy" id="284582"/>
    <lineage>
        <taxon>Bacteria</taxon>
        <taxon>Bacillati</taxon>
        <taxon>Bacillota</taxon>
        <taxon>Bacilli</taxon>
        <taxon>Bacillales</taxon>
        <taxon>Bacillaceae</taxon>
        <taxon>Alkalibacillus</taxon>
    </lineage>
</organism>
<dbReference type="InterPro" id="IPR014202">
    <property type="entry name" value="Spore_II_R"/>
</dbReference>
<keyword evidence="2" id="KW-1185">Reference proteome</keyword>
<dbReference type="Proteomes" id="UP001224359">
    <property type="component" value="Unassembled WGS sequence"/>
</dbReference>
<gene>
    <name evidence="1" type="ORF">J2S77_002595</name>
</gene>
<dbReference type="Pfam" id="PF09551">
    <property type="entry name" value="Spore_II_R"/>
    <property type="match status" value="1"/>
</dbReference>
<reference evidence="1 2" key="1">
    <citation type="submission" date="2023-07" db="EMBL/GenBank/DDBJ databases">
        <title>Genomic Encyclopedia of Type Strains, Phase IV (KMG-IV): sequencing the most valuable type-strain genomes for metagenomic binning, comparative biology and taxonomic classification.</title>
        <authorList>
            <person name="Goeker M."/>
        </authorList>
    </citation>
    <scope>NUCLEOTIDE SEQUENCE [LARGE SCALE GENOMIC DNA]</scope>
    <source>
        <strain evidence="1 2">DSM 16460</strain>
    </source>
</reference>
<evidence type="ECO:0000313" key="2">
    <source>
        <dbReference type="Proteomes" id="UP001224359"/>
    </source>
</evidence>
<sequence>MRVIILILIGLILMPIFWVDAVAEEESESEFVVIPDEAIRLRILADSNSEKDQAEKRMIRDEVNEQITEWVETLTSIDEARATIKQNLPEIEAIVDQNTDDSFSVEFGEVMFPDKVYDRFVYPAGEYEAILITIGEGEGDNWWCVLFPPLCFVEFSDGGAVLEHDEDEEVEQKESEPNEEEKRETAFFIWEWLKNLFNWA</sequence>
<protein>
    <submittedName>
        <fullName evidence="1">Stage II sporulation protein R</fullName>
    </submittedName>
</protein>
<evidence type="ECO:0000313" key="1">
    <source>
        <dbReference type="EMBL" id="MDQ0160591.1"/>
    </source>
</evidence>
<accession>A0ABT9VI05</accession>
<comment type="caution">
    <text evidence="1">The sequence shown here is derived from an EMBL/GenBank/DDBJ whole genome shotgun (WGS) entry which is preliminary data.</text>
</comment>
<proteinExistence type="predicted"/>